<dbReference type="EMBL" id="JAUSRA010000001">
    <property type="protein sequence ID" value="MDP9799350.1"/>
    <property type="molecule type" value="Genomic_DNA"/>
</dbReference>
<protein>
    <submittedName>
        <fullName evidence="2">Uncharacterized protein</fullName>
    </submittedName>
</protein>
<accession>A0ABT9N718</accession>
<gene>
    <name evidence="2" type="ORF">J2S43_007862</name>
</gene>
<keyword evidence="3" id="KW-1185">Reference proteome</keyword>
<name>A0ABT9N718_9ACTN</name>
<comment type="caution">
    <text evidence="2">The sequence shown here is derived from an EMBL/GenBank/DDBJ whole genome shotgun (WGS) entry which is preliminary data.</text>
</comment>
<evidence type="ECO:0000313" key="2">
    <source>
        <dbReference type="EMBL" id="MDP9799350.1"/>
    </source>
</evidence>
<proteinExistence type="predicted"/>
<evidence type="ECO:0000313" key="3">
    <source>
        <dbReference type="Proteomes" id="UP001240984"/>
    </source>
</evidence>
<organism evidence="2 3">
    <name type="scientific">Catenuloplanes nepalensis</name>
    <dbReference type="NCBI Taxonomy" id="587533"/>
    <lineage>
        <taxon>Bacteria</taxon>
        <taxon>Bacillati</taxon>
        <taxon>Actinomycetota</taxon>
        <taxon>Actinomycetes</taxon>
        <taxon>Micromonosporales</taxon>
        <taxon>Micromonosporaceae</taxon>
        <taxon>Catenuloplanes</taxon>
    </lineage>
</organism>
<dbReference type="Proteomes" id="UP001240984">
    <property type="component" value="Unassembled WGS sequence"/>
</dbReference>
<sequence>MIQVKITAPTPFSGKVASVGFVDGVAMVDPAEHRAALAYFRRRGGYVIDENTPDTPARTPERPAPPKKTASTEMWRAWAVEHGGMPQEAADTMSRDQLADHFENVAKTADQS</sequence>
<reference evidence="2 3" key="1">
    <citation type="submission" date="2023-07" db="EMBL/GenBank/DDBJ databases">
        <title>Sequencing the genomes of 1000 actinobacteria strains.</title>
        <authorList>
            <person name="Klenk H.-P."/>
        </authorList>
    </citation>
    <scope>NUCLEOTIDE SEQUENCE [LARGE SCALE GENOMIC DNA]</scope>
    <source>
        <strain evidence="2 3">DSM 44710</strain>
    </source>
</reference>
<evidence type="ECO:0000256" key="1">
    <source>
        <dbReference type="SAM" id="MobiDB-lite"/>
    </source>
</evidence>
<dbReference type="RefSeq" id="WP_306838152.1">
    <property type="nucleotide sequence ID" value="NZ_JAUSRA010000001.1"/>
</dbReference>
<feature type="region of interest" description="Disordered" evidence="1">
    <location>
        <begin position="48"/>
        <end position="71"/>
    </location>
</feature>